<feature type="region of interest" description="Disordered" evidence="1">
    <location>
        <begin position="110"/>
        <end position="140"/>
    </location>
</feature>
<protein>
    <submittedName>
        <fullName evidence="3">Uncharacterized protein</fullName>
    </submittedName>
</protein>
<keyword evidence="2" id="KW-0812">Transmembrane</keyword>
<organism evidence="3 4">
    <name type="scientific">Stratiformator vulcanicus</name>
    <dbReference type="NCBI Taxonomy" id="2527980"/>
    <lineage>
        <taxon>Bacteria</taxon>
        <taxon>Pseudomonadati</taxon>
        <taxon>Planctomycetota</taxon>
        <taxon>Planctomycetia</taxon>
        <taxon>Planctomycetales</taxon>
        <taxon>Planctomycetaceae</taxon>
        <taxon>Stratiformator</taxon>
    </lineage>
</organism>
<gene>
    <name evidence="3" type="ORF">Pan189_31690</name>
</gene>
<proteinExistence type="predicted"/>
<feature type="transmembrane region" description="Helical" evidence="2">
    <location>
        <begin position="40"/>
        <end position="58"/>
    </location>
</feature>
<dbReference type="RefSeq" id="WP_145364850.1">
    <property type="nucleotide sequence ID" value="NZ_CP036268.1"/>
</dbReference>
<keyword evidence="4" id="KW-1185">Reference proteome</keyword>
<dbReference type="OrthoDB" id="276982at2"/>
<evidence type="ECO:0000256" key="2">
    <source>
        <dbReference type="SAM" id="Phobius"/>
    </source>
</evidence>
<reference evidence="3 4" key="1">
    <citation type="submission" date="2019-02" db="EMBL/GenBank/DDBJ databases">
        <title>Deep-cultivation of Planctomycetes and their phenomic and genomic characterization uncovers novel biology.</title>
        <authorList>
            <person name="Wiegand S."/>
            <person name="Jogler M."/>
            <person name="Boedeker C."/>
            <person name="Pinto D."/>
            <person name="Vollmers J."/>
            <person name="Rivas-Marin E."/>
            <person name="Kohn T."/>
            <person name="Peeters S.H."/>
            <person name="Heuer A."/>
            <person name="Rast P."/>
            <person name="Oberbeckmann S."/>
            <person name="Bunk B."/>
            <person name="Jeske O."/>
            <person name="Meyerdierks A."/>
            <person name="Storesund J.E."/>
            <person name="Kallscheuer N."/>
            <person name="Luecker S."/>
            <person name="Lage O.M."/>
            <person name="Pohl T."/>
            <person name="Merkel B.J."/>
            <person name="Hornburger P."/>
            <person name="Mueller R.-W."/>
            <person name="Bruemmer F."/>
            <person name="Labrenz M."/>
            <person name="Spormann A.M."/>
            <person name="Op den Camp H."/>
            <person name="Overmann J."/>
            <person name="Amann R."/>
            <person name="Jetten M.S.M."/>
            <person name="Mascher T."/>
            <person name="Medema M.H."/>
            <person name="Devos D.P."/>
            <person name="Kaster A.-K."/>
            <person name="Ovreas L."/>
            <person name="Rohde M."/>
            <person name="Galperin M.Y."/>
            <person name="Jogler C."/>
        </authorList>
    </citation>
    <scope>NUCLEOTIDE SEQUENCE [LARGE SCALE GENOMIC DNA]</scope>
    <source>
        <strain evidence="3 4">Pan189</strain>
    </source>
</reference>
<sequence>MTETSPKGLDLNPRLVGLIALGCLLGAGGSYLFLPHKPSLYAGFIRVGLLMSALWLALPSKNREAAWARLSPLGVAIWVATLLLVAISPKLGVPLLIVLMVIRFIRRPLRGSAAAKRKSSDENRPDDQRGSETAVRTGNS</sequence>
<name>A0A517R4H6_9PLAN</name>
<dbReference type="EMBL" id="CP036268">
    <property type="protein sequence ID" value="QDT38771.1"/>
    <property type="molecule type" value="Genomic_DNA"/>
</dbReference>
<accession>A0A517R4H6</accession>
<evidence type="ECO:0000313" key="3">
    <source>
        <dbReference type="EMBL" id="QDT38771.1"/>
    </source>
</evidence>
<keyword evidence="2" id="KW-0472">Membrane</keyword>
<feature type="transmembrane region" description="Helical" evidence="2">
    <location>
        <begin position="15"/>
        <end position="34"/>
    </location>
</feature>
<dbReference type="Proteomes" id="UP000317318">
    <property type="component" value="Chromosome"/>
</dbReference>
<dbReference type="KEGG" id="svp:Pan189_31690"/>
<keyword evidence="2" id="KW-1133">Transmembrane helix</keyword>
<dbReference type="AlphaFoldDB" id="A0A517R4H6"/>
<evidence type="ECO:0000313" key="4">
    <source>
        <dbReference type="Proteomes" id="UP000317318"/>
    </source>
</evidence>
<feature type="compositionally biased region" description="Basic and acidic residues" evidence="1">
    <location>
        <begin position="118"/>
        <end position="130"/>
    </location>
</feature>
<evidence type="ECO:0000256" key="1">
    <source>
        <dbReference type="SAM" id="MobiDB-lite"/>
    </source>
</evidence>